<dbReference type="PANTHER" id="PTHR15283">
    <property type="entry name" value="GREMLIN 1"/>
    <property type="match status" value="1"/>
</dbReference>
<dbReference type="GO" id="GO:0009887">
    <property type="term" value="P:animal organ morphogenesis"/>
    <property type="evidence" value="ECO:0007669"/>
    <property type="project" value="TreeGrafter"/>
</dbReference>
<keyword evidence="3" id="KW-0732">Signal</keyword>
<dbReference type="VEuPathDB" id="VectorBase:BGLAX_031280"/>
<dbReference type="Pfam" id="PF03045">
    <property type="entry name" value="DAN"/>
    <property type="match status" value="1"/>
</dbReference>
<evidence type="ECO:0000256" key="1">
    <source>
        <dbReference type="ARBA" id="ARBA00004613"/>
    </source>
</evidence>
<reference evidence="6" key="1">
    <citation type="submission" date="2020-05" db="UniProtKB">
        <authorList>
            <consortium name="EnsemblMetazoa"/>
        </authorList>
    </citation>
    <scope>IDENTIFICATION</scope>
    <source>
        <strain evidence="6">BB02</strain>
    </source>
</reference>
<sequence>MYAGKDTMYAGMDTMYTGKDTMYADMDTMYAELKYGVTVPEIIHTIMATSDGLCIRMFSISSGLHIFWTLFFTAQTICHVISAQLNNDVKVVWRSSPSFGELTSHPVNSSTAEENRRNAKKAGSAVEGVMKKDLLNPSLFAKHLEMCCSAGETPGSEFQFQNIRSVSFSPQETNESACCAILKAALPNPFNMPCHENKGHNLINKLCSLSRTNQRSWRKELLSKSSPLAQYLQRYFPIPSHPGYKAYENLKPKHPNTTLNRAKRFTNWSNGVHSLTEINGWLINAEKLIDNISKDDVGSNSLNVQIYLDPTNREEIFNSFKNVHSSAELIVESLTSAEQQQTKMSREKLTSNGWSELVSSSKLKRAKVKPDFTSGTDNNKKKSALDSLEGVMAKFVQGSKSCSFRLETSVLAVPGCIPKSVVITRCHGSCPSRSVPEWRVDSLYYVDKCTCCMPLQYRIKKFDLECPAKNKGQATVRRVNLAYPFKCMCRPCENVPDIKAEQPYDY</sequence>
<dbReference type="GO" id="GO:0038098">
    <property type="term" value="P:sequestering of BMP from receptor via BMP binding"/>
    <property type="evidence" value="ECO:0007669"/>
    <property type="project" value="TreeGrafter"/>
</dbReference>
<evidence type="ECO:0000313" key="6">
    <source>
        <dbReference type="EnsemblMetazoa" id="BGLB021178-PA"/>
    </source>
</evidence>
<evidence type="ECO:0000256" key="3">
    <source>
        <dbReference type="ARBA" id="ARBA00022729"/>
    </source>
</evidence>
<comment type="subcellular location">
    <subcellularLocation>
        <location evidence="1">Secreted</location>
    </subcellularLocation>
</comment>
<dbReference type="GO" id="GO:0036122">
    <property type="term" value="F:BMP binding"/>
    <property type="evidence" value="ECO:0007669"/>
    <property type="project" value="TreeGrafter"/>
</dbReference>
<accession>A0A2C9KLS8</accession>
<dbReference type="PANTHER" id="PTHR15283:SF7">
    <property type="entry name" value="BURSICON"/>
    <property type="match status" value="1"/>
</dbReference>
<name>A0A2C9KLS8_BIOGL</name>
<evidence type="ECO:0000256" key="2">
    <source>
        <dbReference type="ARBA" id="ARBA00022525"/>
    </source>
</evidence>
<dbReference type="Gene3D" id="2.10.90.10">
    <property type="entry name" value="Cystine-knot cytokines"/>
    <property type="match status" value="1"/>
</dbReference>
<dbReference type="AlphaFoldDB" id="A0A2C9KLS8"/>
<keyword evidence="2" id="KW-0964">Secreted</keyword>
<dbReference type="InterPro" id="IPR004133">
    <property type="entry name" value="DAN_dom"/>
</dbReference>
<proteinExistence type="predicted"/>
<dbReference type="GO" id="GO:0048018">
    <property type="term" value="F:receptor ligand activity"/>
    <property type="evidence" value="ECO:0007669"/>
    <property type="project" value="TreeGrafter"/>
</dbReference>
<dbReference type="GO" id="GO:0005615">
    <property type="term" value="C:extracellular space"/>
    <property type="evidence" value="ECO:0007669"/>
    <property type="project" value="TreeGrafter"/>
</dbReference>
<dbReference type="KEGG" id="bgt:106079946"/>
<dbReference type="VEuPathDB" id="VectorBase:BGLB021178"/>
<evidence type="ECO:0000256" key="4">
    <source>
        <dbReference type="ARBA" id="ARBA00023157"/>
    </source>
</evidence>
<protein>
    <recommendedName>
        <fullName evidence="5">DAN domain-containing protein</fullName>
    </recommendedName>
</protein>
<gene>
    <name evidence="6" type="primary">106079946</name>
</gene>
<evidence type="ECO:0000313" key="7">
    <source>
        <dbReference type="Proteomes" id="UP000076420"/>
    </source>
</evidence>
<dbReference type="EnsemblMetazoa" id="BGLB021178-RA">
    <property type="protein sequence ID" value="BGLB021178-PA"/>
    <property type="gene ID" value="BGLB021178"/>
</dbReference>
<evidence type="ECO:0000259" key="5">
    <source>
        <dbReference type="Pfam" id="PF03045"/>
    </source>
</evidence>
<keyword evidence="4" id="KW-1015">Disulfide bond</keyword>
<dbReference type="OrthoDB" id="6493004at2759"/>
<dbReference type="InterPro" id="IPR029034">
    <property type="entry name" value="Cystine-knot_cytokine"/>
</dbReference>
<dbReference type="RefSeq" id="XP_013096675.2">
    <property type="nucleotide sequence ID" value="XM_013241221.2"/>
</dbReference>
<dbReference type="Proteomes" id="UP000076420">
    <property type="component" value="Unassembled WGS sequence"/>
</dbReference>
<feature type="domain" description="DAN" evidence="5">
    <location>
        <begin position="399"/>
        <end position="487"/>
    </location>
</feature>
<organism evidence="6 7">
    <name type="scientific">Biomphalaria glabrata</name>
    <name type="common">Bloodfluke planorb</name>
    <name type="synonym">Freshwater snail</name>
    <dbReference type="NCBI Taxonomy" id="6526"/>
    <lineage>
        <taxon>Eukaryota</taxon>
        <taxon>Metazoa</taxon>
        <taxon>Spiralia</taxon>
        <taxon>Lophotrochozoa</taxon>
        <taxon>Mollusca</taxon>
        <taxon>Gastropoda</taxon>
        <taxon>Heterobranchia</taxon>
        <taxon>Euthyneura</taxon>
        <taxon>Panpulmonata</taxon>
        <taxon>Hygrophila</taxon>
        <taxon>Lymnaeoidea</taxon>
        <taxon>Planorbidae</taxon>
        <taxon>Biomphalaria</taxon>
    </lineage>
</organism>